<keyword evidence="3" id="KW-1185">Reference proteome</keyword>
<dbReference type="Proteomes" id="UP001281410">
    <property type="component" value="Unassembled WGS sequence"/>
</dbReference>
<dbReference type="PANTHER" id="PTHR46890:SF48">
    <property type="entry name" value="RNA-DIRECTED DNA POLYMERASE"/>
    <property type="match status" value="1"/>
</dbReference>
<sequence length="83" mass="9499">MVDWGFLLETLAAFHFPPKVIIWIKACLTTLKFSISFNWELVGFFAGKSGLRQEDPMSPYLFVIAMEVLSKILAKRIEESPSF</sequence>
<organism evidence="2 3">
    <name type="scientific">Dipteronia sinensis</name>
    <dbReference type="NCBI Taxonomy" id="43782"/>
    <lineage>
        <taxon>Eukaryota</taxon>
        <taxon>Viridiplantae</taxon>
        <taxon>Streptophyta</taxon>
        <taxon>Embryophyta</taxon>
        <taxon>Tracheophyta</taxon>
        <taxon>Spermatophyta</taxon>
        <taxon>Magnoliopsida</taxon>
        <taxon>eudicotyledons</taxon>
        <taxon>Gunneridae</taxon>
        <taxon>Pentapetalae</taxon>
        <taxon>rosids</taxon>
        <taxon>malvids</taxon>
        <taxon>Sapindales</taxon>
        <taxon>Sapindaceae</taxon>
        <taxon>Hippocastanoideae</taxon>
        <taxon>Acereae</taxon>
        <taxon>Dipteronia</taxon>
    </lineage>
</organism>
<dbReference type="Pfam" id="PF00078">
    <property type="entry name" value="RVT_1"/>
    <property type="match status" value="1"/>
</dbReference>
<name>A0AAD9ZVC1_9ROSI</name>
<dbReference type="InterPro" id="IPR000477">
    <property type="entry name" value="RT_dom"/>
</dbReference>
<dbReference type="InterPro" id="IPR052343">
    <property type="entry name" value="Retrotransposon-Effector_Assoc"/>
</dbReference>
<proteinExistence type="predicted"/>
<feature type="domain" description="Reverse transcriptase" evidence="1">
    <location>
        <begin position="2"/>
        <end position="77"/>
    </location>
</feature>
<evidence type="ECO:0000313" key="2">
    <source>
        <dbReference type="EMBL" id="KAK3193259.1"/>
    </source>
</evidence>
<comment type="caution">
    <text evidence="2">The sequence shown here is derived from an EMBL/GenBank/DDBJ whole genome shotgun (WGS) entry which is preliminary data.</text>
</comment>
<evidence type="ECO:0000313" key="3">
    <source>
        <dbReference type="Proteomes" id="UP001281410"/>
    </source>
</evidence>
<evidence type="ECO:0000259" key="1">
    <source>
        <dbReference type="Pfam" id="PF00078"/>
    </source>
</evidence>
<gene>
    <name evidence="2" type="ORF">Dsin_024569</name>
</gene>
<dbReference type="PANTHER" id="PTHR46890">
    <property type="entry name" value="NON-LTR RETROLELEMENT REVERSE TRANSCRIPTASE-LIKE PROTEIN-RELATED"/>
    <property type="match status" value="1"/>
</dbReference>
<accession>A0AAD9ZVC1</accession>
<dbReference type="AlphaFoldDB" id="A0AAD9ZVC1"/>
<dbReference type="EMBL" id="JANJYJ010000008">
    <property type="protein sequence ID" value="KAK3193259.1"/>
    <property type="molecule type" value="Genomic_DNA"/>
</dbReference>
<protein>
    <recommendedName>
        <fullName evidence="1">Reverse transcriptase domain-containing protein</fullName>
    </recommendedName>
</protein>
<reference evidence="2" key="1">
    <citation type="journal article" date="2023" name="Plant J.">
        <title>Genome sequences and population genomics provide insights into the demographic history, inbreeding, and mutation load of two 'living fossil' tree species of Dipteronia.</title>
        <authorList>
            <person name="Feng Y."/>
            <person name="Comes H.P."/>
            <person name="Chen J."/>
            <person name="Zhu S."/>
            <person name="Lu R."/>
            <person name="Zhang X."/>
            <person name="Li P."/>
            <person name="Qiu J."/>
            <person name="Olsen K.M."/>
            <person name="Qiu Y."/>
        </authorList>
    </citation>
    <scope>NUCLEOTIDE SEQUENCE</scope>
    <source>
        <strain evidence="2">NBL</strain>
    </source>
</reference>